<dbReference type="Pfam" id="PF01168">
    <property type="entry name" value="Ala_racemase_N"/>
    <property type="match status" value="1"/>
</dbReference>
<comment type="similarity">
    <text evidence="1">Belongs to the DSD1 family.</text>
</comment>
<organism evidence="4 5">
    <name type="scientific">Pseudonocardia kunmingensis</name>
    <dbReference type="NCBI Taxonomy" id="630975"/>
    <lineage>
        <taxon>Bacteria</taxon>
        <taxon>Bacillati</taxon>
        <taxon>Actinomycetota</taxon>
        <taxon>Actinomycetes</taxon>
        <taxon>Pseudonocardiales</taxon>
        <taxon>Pseudonocardiaceae</taxon>
        <taxon>Pseudonocardia</taxon>
    </lineage>
</organism>
<dbReference type="SUPFAM" id="SSF51419">
    <property type="entry name" value="PLP-binding barrel"/>
    <property type="match status" value="1"/>
</dbReference>
<gene>
    <name evidence="4" type="ORF">FB558_5143</name>
</gene>
<dbReference type="Pfam" id="PF14031">
    <property type="entry name" value="D-ser_dehydrat"/>
    <property type="match status" value="1"/>
</dbReference>
<dbReference type="InterPro" id="IPR029066">
    <property type="entry name" value="PLP-binding_barrel"/>
</dbReference>
<dbReference type="SMART" id="SM01119">
    <property type="entry name" value="D-ser_dehydrat"/>
    <property type="match status" value="1"/>
</dbReference>
<feature type="domain" description="D-serine dehydratase-like" evidence="3">
    <location>
        <begin position="325"/>
        <end position="422"/>
    </location>
</feature>
<keyword evidence="5" id="KW-1185">Reference proteome</keyword>
<dbReference type="InterPro" id="IPR001608">
    <property type="entry name" value="Ala_racemase_N"/>
</dbReference>
<evidence type="ECO:0000313" key="4">
    <source>
        <dbReference type="EMBL" id="TQM09385.1"/>
    </source>
</evidence>
<dbReference type="InterPro" id="IPR042208">
    <property type="entry name" value="D-ser_dehydrat-like_sf"/>
</dbReference>
<dbReference type="Gene3D" id="3.20.20.10">
    <property type="entry name" value="Alanine racemase"/>
    <property type="match status" value="1"/>
</dbReference>
<evidence type="ECO:0000259" key="3">
    <source>
        <dbReference type="SMART" id="SM01119"/>
    </source>
</evidence>
<keyword evidence="2" id="KW-0456">Lyase</keyword>
<dbReference type="GO" id="GO:0016829">
    <property type="term" value="F:lyase activity"/>
    <property type="evidence" value="ECO:0007669"/>
    <property type="project" value="UniProtKB-KW"/>
</dbReference>
<proteinExistence type="inferred from homology"/>
<dbReference type="InterPro" id="IPR026956">
    <property type="entry name" value="D-ser_dehydrat-like_dom"/>
</dbReference>
<dbReference type="InterPro" id="IPR051466">
    <property type="entry name" value="D-amino_acid_metab_enzyme"/>
</dbReference>
<dbReference type="PANTHER" id="PTHR28004">
    <property type="entry name" value="ZGC:162816-RELATED"/>
    <property type="match status" value="1"/>
</dbReference>
<accession>A0A543DJG7</accession>
<dbReference type="Gene3D" id="2.40.37.20">
    <property type="entry name" value="D-serine dehydratase-like domain"/>
    <property type="match status" value="1"/>
</dbReference>
<evidence type="ECO:0000313" key="5">
    <source>
        <dbReference type="Proteomes" id="UP000315677"/>
    </source>
</evidence>
<comment type="caution">
    <text evidence="4">The sequence shown here is derived from an EMBL/GenBank/DDBJ whole genome shotgun (WGS) entry which is preliminary data.</text>
</comment>
<evidence type="ECO:0000256" key="1">
    <source>
        <dbReference type="ARBA" id="ARBA00005323"/>
    </source>
</evidence>
<dbReference type="Proteomes" id="UP000315677">
    <property type="component" value="Unassembled WGS sequence"/>
</dbReference>
<dbReference type="AlphaFoldDB" id="A0A543DJG7"/>
<dbReference type="EMBL" id="VFPA01000003">
    <property type="protein sequence ID" value="TQM09385.1"/>
    <property type="molecule type" value="Genomic_DNA"/>
</dbReference>
<sequence length="434" mass="45928">MTRRGGVGHGMIWPVLLQFPDPVITATTKGWRVAEPLPAQQVRRDRPALAHLPLSWPLATLDGSALRHNIESVARLCAASGVEIAPHLKTTMAPLVLQAQLAAGAWGATVATPAQARTALSWGTRQVLLANELVDAGDAADLLERVASGPEGTQLWCYVDSPVGVDLLAREATGRGERLGVLVELGVPGRRTGVRTVVDAVALARAAQAAGLRVLGVAGYEGSVTGTTRPDDLARVGEYLRALRQVADELVTGGLLADPGAPVVISAGGSSFVDVVLDVLPGPLPGGAPVRVVLRSGAYVAHDHGLYSRTDPWSRIPGSARLRPAVQVLGQVLSVPEPGLALIGVGRRDVPFDQDLPVPLLVHPRANGRRTPRQAAGRSVELNDQHLYLRDEPDLVPGDLLALGISHPCTLFDKWRVLPLVEGDRVVDLVETYF</sequence>
<reference evidence="4 5" key="1">
    <citation type="submission" date="2019-06" db="EMBL/GenBank/DDBJ databases">
        <title>Sequencing the genomes of 1000 actinobacteria strains.</title>
        <authorList>
            <person name="Klenk H.-P."/>
        </authorList>
    </citation>
    <scope>NUCLEOTIDE SEQUENCE [LARGE SCALE GENOMIC DNA]</scope>
    <source>
        <strain evidence="4 5">DSM 45301</strain>
    </source>
</reference>
<dbReference type="PANTHER" id="PTHR28004:SF8">
    <property type="entry name" value="D-SERINE DEAMINASE"/>
    <property type="match status" value="1"/>
</dbReference>
<name>A0A543DJG7_9PSEU</name>
<evidence type="ECO:0000256" key="2">
    <source>
        <dbReference type="ARBA" id="ARBA00023239"/>
    </source>
</evidence>
<dbReference type="RefSeq" id="WP_211366834.1">
    <property type="nucleotide sequence ID" value="NZ_VFPA01000003.1"/>
</dbReference>
<protein>
    <submittedName>
        <fullName evidence="4">D-serine deaminase-like pyridoxal phosphate-dependent protein</fullName>
    </submittedName>
</protein>